<evidence type="ECO:0000313" key="2">
    <source>
        <dbReference type="Proteomes" id="UP001196413"/>
    </source>
</evidence>
<proteinExistence type="predicted"/>
<dbReference type="EMBL" id="JAHQIW010007172">
    <property type="protein sequence ID" value="KAJ1372693.1"/>
    <property type="molecule type" value="Genomic_DNA"/>
</dbReference>
<reference evidence="1" key="1">
    <citation type="submission" date="2021-06" db="EMBL/GenBank/DDBJ databases">
        <title>Parelaphostrongylus tenuis whole genome reference sequence.</title>
        <authorList>
            <person name="Garwood T.J."/>
            <person name="Larsen P.A."/>
            <person name="Fountain-Jones N.M."/>
            <person name="Garbe J.R."/>
            <person name="Macchietto M.G."/>
            <person name="Kania S.A."/>
            <person name="Gerhold R.W."/>
            <person name="Richards J.E."/>
            <person name="Wolf T.M."/>
        </authorList>
    </citation>
    <scope>NUCLEOTIDE SEQUENCE</scope>
    <source>
        <strain evidence="1">MNPRO001-30</strain>
        <tissue evidence="1">Meninges</tissue>
    </source>
</reference>
<sequence>MTDPRLGSNHVLDNAGSDIGIAITPDFLRNVRITRGSYRESSLSPPPNLNMDRNDLFSFRICLTYLSTFTCAKIMDRQDERIAVVELLKTGMKNADIVKIDWFRTSNCL</sequence>
<accession>A0AAD5RB42</accession>
<dbReference type="Proteomes" id="UP001196413">
    <property type="component" value="Unassembled WGS sequence"/>
</dbReference>
<protein>
    <submittedName>
        <fullName evidence="1">Uncharacterized protein</fullName>
    </submittedName>
</protein>
<name>A0AAD5RB42_PARTN</name>
<dbReference type="AlphaFoldDB" id="A0AAD5RB42"/>
<organism evidence="1 2">
    <name type="scientific">Parelaphostrongylus tenuis</name>
    <name type="common">Meningeal worm</name>
    <dbReference type="NCBI Taxonomy" id="148309"/>
    <lineage>
        <taxon>Eukaryota</taxon>
        <taxon>Metazoa</taxon>
        <taxon>Ecdysozoa</taxon>
        <taxon>Nematoda</taxon>
        <taxon>Chromadorea</taxon>
        <taxon>Rhabditida</taxon>
        <taxon>Rhabditina</taxon>
        <taxon>Rhabditomorpha</taxon>
        <taxon>Strongyloidea</taxon>
        <taxon>Metastrongylidae</taxon>
        <taxon>Parelaphostrongylus</taxon>
    </lineage>
</organism>
<gene>
    <name evidence="1" type="ORF">KIN20_034910</name>
</gene>
<comment type="caution">
    <text evidence="1">The sequence shown here is derived from an EMBL/GenBank/DDBJ whole genome shotgun (WGS) entry which is preliminary data.</text>
</comment>
<keyword evidence="2" id="KW-1185">Reference proteome</keyword>
<evidence type="ECO:0000313" key="1">
    <source>
        <dbReference type="EMBL" id="KAJ1372693.1"/>
    </source>
</evidence>